<accession>A0A0E0Q368</accession>
<organism evidence="1 2">
    <name type="scientific">Oryza rufipogon</name>
    <name type="common">Brownbeard rice</name>
    <name type="synonym">Asian wild rice</name>
    <dbReference type="NCBI Taxonomy" id="4529"/>
    <lineage>
        <taxon>Eukaryota</taxon>
        <taxon>Viridiplantae</taxon>
        <taxon>Streptophyta</taxon>
        <taxon>Embryophyta</taxon>
        <taxon>Tracheophyta</taxon>
        <taxon>Spermatophyta</taxon>
        <taxon>Magnoliopsida</taxon>
        <taxon>Liliopsida</taxon>
        <taxon>Poales</taxon>
        <taxon>Poaceae</taxon>
        <taxon>BOP clade</taxon>
        <taxon>Oryzoideae</taxon>
        <taxon>Oryzeae</taxon>
        <taxon>Oryzinae</taxon>
        <taxon>Oryza</taxon>
    </lineage>
</organism>
<dbReference type="EnsemblPlants" id="ORUFI07G00470.1">
    <property type="protein sequence ID" value="ORUFI07G00470.1"/>
    <property type="gene ID" value="ORUFI07G00470"/>
</dbReference>
<protein>
    <submittedName>
        <fullName evidence="1">Uncharacterized protein</fullName>
    </submittedName>
</protein>
<sequence>MAVTGVGVLGDGGGWRWWQCASRTMNRISGGGDTLLLWSRWVVEVAGLLPDLLRHGGGGGGGPNGGG</sequence>
<dbReference type="Proteomes" id="UP000008022">
    <property type="component" value="Unassembled WGS sequence"/>
</dbReference>
<name>A0A0E0Q368_ORYRU</name>
<evidence type="ECO:0000313" key="1">
    <source>
        <dbReference type="EnsemblPlants" id="ORUFI07G00470.1"/>
    </source>
</evidence>
<reference evidence="1" key="2">
    <citation type="submission" date="2015-06" db="UniProtKB">
        <authorList>
            <consortium name="EnsemblPlants"/>
        </authorList>
    </citation>
    <scope>IDENTIFICATION</scope>
</reference>
<reference evidence="2" key="1">
    <citation type="submission" date="2013-06" db="EMBL/GenBank/DDBJ databases">
        <authorList>
            <person name="Zhao Q."/>
        </authorList>
    </citation>
    <scope>NUCLEOTIDE SEQUENCE</scope>
    <source>
        <strain evidence="2">cv. W1943</strain>
    </source>
</reference>
<proteinExistence type="predicted"/>
<evidence type="ECO:0000313" key="2">
    <source>
        <dbReference type="Proteomes" id="UP000008022"/>
    </source>
</evidence>
<dbReference type="Gramene" id="ORUFI07G00470.1">
    <property type="protein sequence ID" value="ORUFI07G00470.1"/>
    <property type="gene ID" value="ORUFI07G00470"/>
</dbReference>
<dbReference type="HOGENOM" id="CLU_2816953_0_0_1"/>
<dbReference type="AlphaFoldDB" id="A0A0E0Q368"/>
<keyword evidence="2" id="KW-1185">Reference proteome</keyword>